<gene>
    <name evidence="4" type="ORF">DME_LOCUS8331</name>
</gene>
<sequence>MGDERYMNAPLGVLFVTMGANHEQISFSYPFSSNYIMTFDKECSPEQFVATTAVPVQILAYLLSAKGTCEKFFELKIDNIRFAGFPKIVSKPTGRSPQAFNIVFVLIANASVYLVQSFQLLSKKLAIALDEEQSRCGYLAEQMTSMLNDCDKTDSSIEGESLPYADILTRSQLAQDLKDLFTDISEFGIGHIFINDCVEVGFCIETRALIQAGLTPKSRMEIEKIVKRIRPYHGIILLGNTIPSPDANPSVRLFLKHCDPDRSIVGISDASGLPLVQVLLIVRHLLLWARAIIIYPLCSSNVYSSAAYHKPIVRLSEQFSELFENAQLPVILAQFSPPCTLAEFVNASFHSSEEQQIRVNMVIRLLRDSLIMQLHTFIYLLPSFSSSSVDELEIEALREENIRDLIISSKFSMDIKATLARLCLSLLRNSSSEQVANMLSLFIRLSPYLNGNHHVEDIMYRMNLDRSTVVRILDTFSCVLICYSRPEFPRD</sequence>
<dbReference type="STRING" id="318479.A0A158Q4A9"/>
<name>A0A158Q4A9_DRAME</name>
<feature type="domain" description="GATOR1 complex protein NPRL3 C-terminal HTH" evidence="3">
    <location>
        <begin position="431"/>
        <end position="480"/>
    </location>
</feature>
<dbReference type="PANTHER" id="PTHR13153:SF5">
    <property type="entry name" value="GATOR COMPLEX PROTEIN NPRL3"/>
    <property type="match status" value="1"/>
</dbReference>
<evidence type="ECO:0000313" key="6">
    <source>
        <dbReference type="Proteomes" id="UP000274756"/>
    </source>
</evidence>
<dbReference type="GO" id="GO:0034198">
    <property type="term" value="P:cellular response to amino acid starvation"/>
    <property type="evidence" value="ECO:0007669"/>
    <property type="project" value="UniProtKB-UniRule"/>
</dbReference>
<reference evidence="7" key="1">
    <citation type="submission" date="2016-04" db="UniProtKB">
        <authorList>
            <consortium name="WormBaseParasite"/>
        </authorList>
    </citation>
    <scope>IDENTIFICATION</scope>
</reference>
<keyword evidence="2" id="KW-0732">Signal</keyword>
<dbReference type="GO" id="GO:1904262">
    <property type="term" value="P:negative regulation of TORC1 signaling"/>
    <property type="evidence" value="ECO:0007669"/>
    <property type="project" value="TreeGrafter"/>
</dbReference>
<dbReference type="GO" id="GO:0005764">
    <property type="term" value="C:lysosome"/>
    <property type="evidence" value="ECO:0007669"/>
    <property type="project" value="UniProtKB-SubCell"/>
</dbReference>
<organism evidence="5 7">
    <name type="scientific">Dracunculus medinensis</name>
    <name type="common">Guinea worm</name>
    <dbReference type="NCBI Taxonomy" id="318479"/>
    <lineage>
        <taxon>Eukaryota</taxon>
        <taxon>Metazoa</taxon>
        <taxon>Ecdysozoa</taxon>
        <taxon>Nematoda</taxon>
        <taxon>Chromadorea</taxon>
        <taxon>Rhabditida</taxon>
        <taxon>Spirurina</taxon>
        <taxon>Dracunculoidea</taxon>
        <taxon>Dracunculidae</taxon>
        <taxon>Dracunculus</taxon>
    </lineage>
</organism>
<proteinExistence type="inferred from homology"/>
<dbReference type="EMBL" id="UYYG01001167">
    <property type="protein sequence ID" value="VDN58358.1"/>
    <property type="molecule type" value="Genomic_DNA"/>
</dbReference>
<dbReference type="Pfam" id="PF03666">
    <property type="entry name" value="NPR3"/>
    <property type="match status" value="1"/>
</dbReference>
<dbReference type="WBParaSite" id="DME_0000444801-mRNA-1">
    <property type="protein sequence ID" value="DME_0000444801-mRNA-1"/>
    <property type="gene ID" value="DME_0000444801"/>
</dbReference>
<evidence type="ECO:0000259" key="3">
    <source>
        <dbReference type="Pfam" id="PF24064"/>
    </source>
</evidence>
<protein>
    <recommendedName>
        <fullName evidence="2">GATOR complex protein NPRL3</fullName>
    </recommendedName>
    <alternativeName>
        <fullName evidence="2">Nitrogen permease regulator 3-like protein</fullName>
    </alternativeName>
</protein>
<comment type="function">
    <text evidence="2">As a component of the GATOR1 complex functions as an inhibitor of the amino acid-sensing branch of the TORC1 pathway.</text>
</comment>
<evidence type="ECO:0000313" key="7">
    <source>
        <dbReference type="WBParaSite" id="DME_0000444801-mRNA-1"/>
    </source>
</evidence>
<dbReference type="GO" id="GO:0038202">
    <property type="term" value="P:TORC1 signaling"/>
    <property type="evidence" value="ECO:0007669"/>
    <property type="project" value="TreeGrafter"/>
</dbReference>
<comment type="subcellular location">
    <subcellularLocation>
        <location evidence="2">Lysosome</location>
    </subcellularLocation>
</comment>
<dbReference type="InterPro" id="IPR005365">
    <property type="entry name" value="Npr3"/>
</dbReference>
<dbReference type="Proteomes" id="UP000274756">
    <property type="component" value="Unassembled WGS sequence"/>
</dbReference>
<reference evidence="4 6" key="2">
    <citation type="submission" date="2018-11" db="EMBL/GenBank/DDBJ databases">
        <authorList>
            <consortium name="Pathogen Informatics"/>
        </authorList>
    </citation>
    <scope>NUCLEOTIDE SEQUENCE [LARGE SCALE GENOMIC DNA]</scope>
</reference>
<dbReference type="PANTHER" id="PTHR13153">
    <property type="entry name" value="CGTHBA PROTEIN -14 GENE PROTEIN"/>
    <property type="match status" value="1"/>
</dbReference>
<keyword evidence="2" id="KW-0458">Lysosome</keyword>
<evidence type="ECO:0000313" key="4">
    <source>
        <dbReference type="EMBL" id="VDN58358.1"/>
    </source>
</evidence>
<dbReference type="Proteomes" id="UP000038040">
    <property type="component" value="Unplaced"/>
</dbReference>
<dbReference type="InterPro" id="IPR056603">
    <property type="entry name" value="HTH_NPRL3"/>
</dbReference>
<dbReference type="OrthoDB" id="18648at2759"/>
<evidence type="ECO:0000256" key="1">
    <source>
        <dbReference type="ARBA" id="ARBA00010546"/>
    </source>
</evidence>
<evidence type="ECO:0000256" key="2">
    <source>
        <dbReference type="RuleBase" id="RU368069"/>
    </source>
</evidence>
<comment type="similarity">
    <text evidence="1 2">Belongs to the NPR3 family.</text>
</comment>
<evidence type="ECO:0000313" key="5">
    <source>
        <dbReference type="Proteomes" id="UP000038040"/>
    </source>
</evidence>
<dbReference type="GO" id="GO:0010508">
    <property type="term" value="P:positive regulation of autophagy"/>
    <property type="evidence" value="ECO:0007669"/>
    <property type="project" value="TreeGrafter"/>
</dbReference>
<dbReference type="AlphaFoldDB" id="A0A158Q4A9"/>
<keyword evidence="6" id="KW-1185">Reference proteome</keyword>
<dbReference type="GO" id="GO:1990130">
    <property type="term" value="C:GATOR1 complex"/>
    <property type="evidence" value="ECO:0007669"/>
    <property type="project" value="UniProtKB-UniRule"/>
</dbReference>
<accession>A0A158Q4A9</accession>
<dbReference type="Pfam" id="PF24064">
    <property type="entry name" value="HTH_NPRL3"/>
    <property type="match status" value="1"/>
</dbReference>